<evidence type="ECO:0000313" key="4">
    <source>
        <dbReference type="EMBL" id="GAJ22099.1"/>
    </source>
</evidence>
<dbReference type="Pfam" id="PF01555">
    <property type="entry name" value="N6_N4_Mtase"/>
    <property type="match status" value="1"/>
</dbReference>
<name>X1UXA4_9ZZZZ</name>
<sequence length="92" mass="11421">VYIEWMRPRVEELYRVLKPTGSFYLHCDWHANAHLRIMLDEIFGEKKFRNEIIWSYKRYTAASKRFQRLHDTLLFYMKCFRPYGTQKKNNLL</sequence>
<dbReference type="GO" id="GO:0008170">
    <property type="term" value="F:N-methyltransferase activity"/>
    <property type="evidence" value="ECO:0007669"/>
    <property type="project" value="InterPro"/>
</dbReference>
<feature type="non-terminal residue" evidence="4">
    <location>
        <position position="1"/>
    </location>
</feature>
<dbReference type="EMBL" id="BARW01035677">
    <property type="protein sequence ID" value="GAJ22099.1"/>
    <property type="molecule type" value="Genomic_DNA"/>
</dbReference>
<accession>X1UXA4</accession>
<protein>
    <recommendedName>
        <fullName evidence="3">DNA methylase N-4/N-6 domain-containing protein</fullName>
    </recommendedName>
</protein>
<reference evidence="4" key="1">
    <citation type="journal article" date="2014" name="Front. Microbiol.">
        <title>High frequency of phylogenetically diverse reductive dehalogenase-homologous genes in deep subseafloor sedimentary metagenomes.</title>
        <authorList>
            <person name="Kawai M."/>
            <person name="Futagami T."/>
            <person name="Toyoda A."/>
            <person name="Takaki Y."/>
            <person name="Nishi S."/>
            <person name="Hori S."/>
            <person name="Arai W."/>
            <person name="Tsubouchi T."/>
            <person name="Morono Y."/>
            <person name="Uchiyama I."/>
            <person name="Ito T."/>
            <person name="Fujiyama A."/>
            <person name="Inagaki F."/>
            <person name="Takami H."/>
        </authorList>
    </citation>
    <scope>NUCLEOTIDE SEQUENCE</scope>
    <source>
        <strain evidence="4">Expedition CK06-06</strain>
    </source>
</reference>
<evidence type="ECO:0000256" key="1">
    <source>
        <dbReference type="ARBA" id="ARBA00022603"/>
    </source>
</evidence>
<keyword evidence="2" id="KW-0808">Transferase</keyword>
<dbReference type="Gene3D" id="3.40.50.150">
    <property type="entry name" value="Vaccinia Virus protein VP39"/>
    <property type="match status" value="1"/>
</dbReference>
<feature type="domain" description="DNA methylase N-4/N-6" evidence="3">
    <location>
        <begin position="2"/>
        <end position="80"/>
    </location>
</feature>
<evidence type="ECO:0000259" key="3">
    <source>
        <dbReference type="Pfam" id="PF01555"/>
    </source>
</evidence>
<comment type="caution">
    <text evidence="4">The sequence shown here is derived from an EMBL/GenBank/DDBJ whole genome shotgun (WGS) entry which is preliminary data.</text>
</comment>
<dbReference type="GO" id="GO:0032259">
    <property type="term" value="P:methylation"/>
    <property type="evidence" value="ECO:0007669"/>
    <property type="project" value="UniProtKB-KW"/>
</dbReference>
<keyword evidence="1" id="KW-0489">Methyltransferase</keyword>
<organism evidence="4">
    <name type="scientific">marine sediment metagenome</name>
    <dbReference type="NCBI Taxonomy" id="412755"/>
    <lineage>
        <taxon>unclassified sequences</taxon>
        <taxon>metagenomes</taxon>
        <taxon>ecological metagenomes</taxon>
    </lineage>
</organism>
<proteinExistence type="predicted"/>
<dbReference type="InterPro" id="IPR029063">
    <property type="entry name" value="SAM-dependent_MTases_sf"/>
</dbReference>
<dbReference type="InterPro" id="IPR002941">
    <property type="entry name" value="DNA_methylase_N4/N6"/>
</dbReference>
<dbReference type="GO" id="GO:0003677">
    <property type="term" value="F:DNA binding"/>
    <property type="evidence" value="ECO:0007669"/>
    <property type="project" value="InterPro"/>
</dbReference>
<gene>
    <name evidence="4" type="ORF">S12H4_55594</name>
</gene>
<dbReference type="AlphaFoldDB" id="X1UXA4"/>
<evidence type="ECO:0000256" key="2">
    <source>
        <dbReference type="ARBA" id="ARBA00022679"/>
    </source>
</evidence>
<dbReference type="SUPFAM" id="SSF53335">
    <property type="entry name" value="S-adenosyl-L-methionine-dependent methyltransferases"/>
    <property type="match status" value="1"/>
</dbReference>